<sequence>MKRRPTLAGLTMLLVVALAACGGGTEKSASSHGGGGSADSQSIEQHDDKVTGVRDGVRHMSRRTTRATRPHLVKKCATDTRKVRHTKRSKGRTKTYYTTKKVRDCHKVRKGTEKYTRVLRAERWCVRLDAVGGKRGADDQWFRVNSTTYGRMQGVEDRAKVTIEPIRKGC</sequence>
<feature type="chain" id="PRO_5047534780" description="Lipoprotein" evidence="2">
    <location>
        <begin position="20"/>
        <end position="170"/>
    </location>
</feature>
<evidence type="ECO:0000256" key="1">
    <source>
        <dbReference type="SAM" id="MobiDB-lite"/>
    </source>
</evidence>
<reference evidence="3 4" key="1">
    <citation type="submission" date="2022-10" db="EMBL/GenBank/DDBJ databases">
        <authorList>
            <person name="Xie J."/>
            <person name="Shen N."/>
        </authorList>
    </citation>
    <scope>NUCLEOTIDE SEQUENCE [LARGE SCALE GENOMIC DNA]</scope>
    <source>
        <strain evidence="3 4">YIM65594</strain>
    </source>
</reference>
<feature type="compositionally biased region" description="Basic residues" evidence="1">
    <location>
        <begin position="59"/>
        <end position="69"/>
    </location>
</feature>
<feature type="region of interest" description="Disordered" evidence="1">
    <location>
        <begin position="24"/>
        <end position="69"/>
    </location>
</feature>
<keyword evidence="4" id="KW-1185">Reference proteome</keyword>
<protein>
    <recommendedName>
        <fullName evidence="5">Lipoprotein</fullName>
    </recommendedName>
</protein>
<dbReference type="EMBL" id="JAOZYC010000155">
    <property type="protein sequence ID" value="MEB8342061.1"/>
    <property type="molecule type" value="Genomic_DNA"/>
</dbReference>
<dbReference type="RefSeq" id="WP_326021385.1">
    <property type="nucleotide sequence ID" value="NZ_JAOZYC010000155.1"/>
</dbReference>
<evidence type="ECO:0000313" key="4">
    <source>
        <dbReference type="Proteomes" id="UP001354931"/>
    </source>
</evidence>
<dbReference type="Proteomes" id="UP001354931">
    <property type="component" value="Unassembled WGS sequence"/>
</dbReference>
<feature type="compositionally biased region" description="Basic and acidic residues" evidence="1">
    <location>
        <begin position="44"/>
        <end position="58"/>
    </location>
</feature>
<name>A0ABU6FGU7_9ACTN</name>
<evidence type="ECO:0000313" key="3">
    <source>
        <dbReference type="EMBL" id="MEB8342061.1"/>
    </source>
</evidence>
<comment type="caution">
    <text evidence="3">The sequence shown here is derived from an EMBL/GenBank/DDBJ whole genome shotgun (WGS) entry which is preliminary data.</text>
</comment>
<evidence type="ECO:0008006" key="5">
    <source>
        <dbReference type="Google" id="ProtNLM"/>
    </source>
</evidence>
<evidence type="ECO:0000256" key="2">
    <source>
        <dbReference type="SAM" id="SignalP"/>
    </source>
</evidence>
<organism evidence="3 4">
    <name type="scientific">Streptomyces endophyticus</name>
    <dbReference type="NCBI Taxonomy" id="714166"/>
    <lineage>
        <taxon>Bacteria</taxon>
        <taxon>Bacillati</taxon>
        <taxon>Actinomycetota</taxon>
        <taxon>Actinomycetes</taxon>
        <taxon>Kitasatosporales</taxon>
        <taxon>Streptomycetaceae</taxon>
        <taxon>Streptomyces</taxon>
    </lineage>
</organism>
<keyword evidence="2" id="KW-0732">Signal</keyword>
<accession>A0ABU6FGU7</accession>
<proteinExistence type="predicted"/>
<feature type="signal peptide" evidence="2">
    <location>
        <begin position="1"/>
        <end position="19"/>
    </location>
</feature>
<dbReference type="PROSITE" id="PS51257">
    <property type="entry name" value="PROKAR_LIPOPROTEIN"/>
    <property type="match status" value="1"/>
</dbReference>
<gene>
    <name evidence="3" type="ORF">OKJ99_31650</name>
</gene>